<comment type="function">
    <text evidence="7">Plays a role in transport between endoplasmic reticulum and Golgi.</text>
</comment>
<evidence type="ECO:0000259" key="8">
    <source>
        <dbReference type="Pfam" id="PF07970"/>
    </source>
</evidence>
<feature type="domain" description="Endoplasmic reticulum vesicle transporter C-terminal" evidence="8">
    <location>
        <begin position="163"/>
        <end position="299"/>
    </location>
</feature>
<keyword evidence="7" id="KW-0813">Transport</keyword>
<reference evidence="10" key="2">
    <citation type="submission" date="2025-09" db="UniProtKB">
        <authorList>
            <consortium name="Ensembl"/>
        </authorList>
    </citation>
    <scope>IDENTIFICATION</scope>
</reference>
<evidence type="ECO:0000256" key="7">
    <source>
        <dbReference type="RuleBase" id="RU369013"/>
    </source>
</evidence>
<comment type="similarity">
    <text evidence="2 7">Belongs to the ERGIC family.</text>
</comment>
<evidence type="ECO:0000256" key="1">
    <source>
        <dbReference type="ARBA" id="ARBA00004457"/>
    </source>
</evidence>
<name>A0A8C8EBR3_9STRI</name>
<accession>A0A8C8EBR3</accession>
<dbReference type="GO" id="GO:0000139">
    <property type="term" value="C:Golgi membrane"/>
    <property type="evidence" value="ECO:0007669"/>
    <property type="project" value="UniProtKB-SubCell"/>
</dbReference>
<keyword evidence="7" id="KW-0333">Golgi apparatus</keyword>
<dbReference type="PANTHER" id="PTHR10984:SF30">
    <property type="entry name" value="ENDOPLASMIC RETICULUM-GOLGI INTERMEDIATE COMPARTMENT PROTEIN 2"/>
    <property type="match status" value="1"/>
</dbReference>
<dbReference type="GO" id="GO:0033116">
    <property type="term" value="C:endoplasmic reticulum-Golgi intermediate compartment membrane"/>
    <property type="evidence" value="ECO:0007669"/>
    <property type="project" value="UniProtKB-SubCell"/>
</dbReference>
<dbReference type="Proteomes" id="UP000694552">
    <property type="component" value="Unplaced"/>
</dbReference>
<dbReference type="Ensembl" id="ENSOSUT00000015151.1">
    <property type="protein sequence ID" value="ENSOSUP00000014662.1"/>
    <property type="gene ID" value="ENSOSUG00000010459.1"/>
</dbReference>
<dbReference type="AlphaFoldDB" id="A0A8C8EBR3"/>
<evidence type="ECO:0000313" key="10">
    <source>
        <dbReference type="Ensembl" id="ENSOSUP00000014662.1"/>
    </source>
</evidence>
<evidence type="ECO:0000256" key="5">
    <source>
        <dbReference type="ARBA" id="ARBA00022989"/>
    </source>
</evidence>
<feature type="domain" description="Endoplasmic reticulum vesicle transporter N-terminal" evidence="9">
    <location>
        <begin position="13"/>
        <end position="98"/>
    </location>
</feature>
<evidence type="ECO:0000256" key="6">
    <source>
        <dbReference type="ARBA" id="ARBA00023136"/>
    </source>
</evidence>
<dbReference type="GO" id="GO:0006888">
    <property type="term" value="P:endoplasmic reticulum to Golgi vesicle-mediated transport"/>
    <property type="evidence" value="ECO:0007669"/>
    <property type="project" value="UniProtKB-UniRule"/>
</dbReference>
<evidence type="ECO:0000256" key="4">
    <source>
        <dbReference type="ARBA" id="ARBA00022892"/>
    </source>
</evidence>
<dbReference type="InterPro" id="IPR045888">
    <property type="entry name" value="Erv"/>
</dbReference>
<evidence type="ECO:0000313" key="11">
    <source>
        <dbReference type="Proteomes" id="UP000694552"/>
    </source>
</evidence>
<evidence type="ECO:0000256" key="2">
    <source>
        <dbReference type="ARBA" id="ARBA00005648"/>
    </source>
</evidence>
<protein>
    <recommendedName>
        <fullName evidence="7">Endoplasmic reticulum-Golgi intermediate compartment protein</fullName>
    </recommendedName>
</protein>
<proteinExistence type="inferred from homology"/>
<reference evidence="10" key="1">
    <citation type="submission" date="2025-08" db="UniProtKB">
        <authorList>
            <consortium name="Ensembl"/>
        </authorList>
    </citation>
    <scope>IDENTIFICATION</scope>
</reference>
<dbReference type="Pfam" id="PF07970">
    <property type="entry name" value="COPIIcoated_ERV"/>
    <property type="match status" value="1"/>
</dbReference>
<keyword evidence="7" id="KW-0256">Endoplasmic reticulum</keyword>
<dbReference type="GO" id="GO:0030134">
    <property type="term" value="C:COPII-coated ER to Golgi transport vesicle"/>
    <property type="evidence" value="ECO:0007669"/>
    <property type="project" value="TreeGrafter"/>
</dbReference>
<keyword evidence="4 7" id="KW-0931">ER-Golgi transport</keyword>
<dbReference type="InterPro" id="IPR039542">
    <property type="entry name" value="Erv_N"/>
</dbReference>
<dbReference type="GO" id="GO:0006890">
    <property type="term" value="P:retrograde vesicle-mediated transport, Golgi to endoplasmic reticulum"/>
    <property type="evidence" value="ECO:0007669"/>
    <property type="project" value="TreeGrafter"/>
</dbReference>
<sequence>MRRLNRKKTLNLMKELDAFPKVPESYVETSASGGTVSLIAFTTIAFLTIMEFTVYRDTWMKYEYEVDKDFTSKLRINIDITVAMRCQYVGADVLDLAETMVASADGLIYEPVVFDLSPQQKEWQRMLQLIQSRLQEEHSLQDVIFKSAFKSASTALPPRAIPHPRGHAHLAALVSHESYNFSHRIDHLSFGELIPGIINPLDGTEKIASDHNQMFQYFITIVPTKLHTYKISAETHQFSVTERERVINHAAGSHGVSGIFMKYDISSLMVTVTEEHMPFWQFLVRLCGIIGGIFSTTGILHGFGRFVAEVIFCRFRLRSYRSVSVPLPDGHTSNHLPLITDNSTH</sequence>
<evidence type="ECO:0000256" key="3">
    <source>
        <dbReference type="ARBA" id="ARBA00022692"/>
    </source>
</evidence>
<keyword evidence="6" id="KW-0472">Membrane</keyword>
<organism evidence="10 11">
    <name type="scientific">Otus sunia</name>
    <name type="common">Oriental scops-owl</name>
    <dbReference type="NCBI Taxonomy" id="257818"/>
    <lineage>
        <taxon>Eukaryota</taxon>
        <taxon>Metazoa</taxon>
        <taxon>Chordata</taxon>
        <taxon>Craniata</taxon>
        <taxon>Vertebrata</taxon>
        <taxon>Euteleostomi</taxon>
        <taxon>Archelosauria</taxon>
        <taxon>Archosauria</taxon>
        <taxon>Dinosauria</taxon>
        <taxon>Saurischia</taxon>
        <taxon>Theropoda</taxon>
        <taxon>Coelurosauria</taxon>
        <taxon>Aves</taxon>
        <taxon>Neognathae</taxon>
        <taxon>Neoaves</taxon>
        <taxon>Telluraves</taxon>
        <taxon>Strigiformes</taxon>
        <taxon>Strigidae</taxon>
        <taxon>Otus</taxon>
    </lineage>
</organism>
<dbReference type="GO" id="GO:0005789">
    <property type="term" value="C:endoplasmic reticulum membrane"/>
    <property type="evidence" value="ECO:0007669"/>
    <property type="project" value="UniProtKB-SubCell"/>
</dbReference>
<keyword evidence="5" id="KW-1133">Transmembrane helix</keyword>
<keyword evidence="3" id="KW-0812">Transmembrane</keyword>
<comment type="subcellular location">
    <subcellularLocation>
        <location evidence="7">Endoplasmic reticulum membrane</location>
        <topology evidence="7">Multi-pass membrane protein</topology>
    </subcellularLocation>
    <subcellularLocation>
        <location evidence="1 7">Endoplasmic reticulum-Golgi intermediate compartment membrane</location>
        <topology evidence="1 7">Multi-pass membrane protein</topology>
    </subcellularLocation>
    <subcellularLocation>
        <location evidence="7">Golgi apparatus membrane</location>
        <topology evidence="7">Multi-pass membrane protein</topology>
    </subcellularLocation>
</comment>
<keyword evidence="11" id="KW-1185">Reference proteome</keyword>
<dbReference type="PANTHER" id="PTHR10984">
    <property type="entry name" value="ENDOPLASMIC RETICULUM-GOLGI INTERMEDIATE COMPARTMENT PROTEIN"/>
    <property type="match status" value="1"/>
</dbReference>
<evidence type="ECO:0000259" key="9">
    <source>
        <dbReference type="Pfam" id="PF13850"/>
    </source>
</evidence>
<dbReference type="InterPro" id="IPR012936">
    <property type="entry name" value="Erv_C"/>
</dbReference>
<dbReference type="Pfam" id="PF13850">
    <property type="entry name" value="ERGIC_N"/>
    <property type="match status" value="1"/>
</dbReference>